<dbReference type="EMBL" id="AE016795">
    <property type="protein sequence ID" value="AAO10877.1"/>
    <property type="molecule type" value="Genomic_DNA"/>
</dbReference>
<proteinExistence type="predicted"/>
<dbReference type="RefSeq" id="WP_011080377.1">
    <property type="nucleotide sequence ID" value="NC_004459.3"/>
</dbReference>
<sequence length="129" mass="14545">MFESISPDGKHVATYRSGGEMWMSGPEWGYLSIDNNEEIKGATQDILWSSDSQYIAFVKLVIDEVPNRKGTEGMSSRVAVVRLSDFKIRYCLGNNKLAELKLKSCYLDEISVLVNGQSKLIKLASIYWN</sequence>
<reference evidence="1 2" key="2">
    <citation type="journal article" date="2003" name="Infect. Immun.">
        <title>Characterization and pathogenic significance of Vibrio vulnificus antigens preferentially expressed in septicemic patients.</title>
        <authorList>
            <person name="Kim Y.R."/>
            <person name="Lee S.E."/>
            <person name="Kim C.M."/>
            <person name="Kim S.Y."/>
            <person name="Shin E.K."/>
            <person name="Shin D.H."/>
            <person name="Chung S.S."/>
            <person name="Choy H.E."/>
            <person name="Progulske-Fox A."/>
            <person name="Hillman J.D."/>
            <person name="Handfield M."/>
            <person name="Rhee J.H."/>
        </authorList>
    </citation>
    <scope>NUCLEOTIDE SEQUENCE [LARGE SCALE GENOMIC DNA]</scope>
    <source>
        <strain evidence="1 2">CMCP6</strain>
    </source>
</reference>
<accession>A0A3Q0L5W9</accession>
<dbReference type="KEGG" id="vvu:VV1_2519"/>
<name>A0A3Q0L5W9_VIBVU</name>
<evidence type="ECO:0000313" key="1">
    <source>
        <dbReference type="EMBL" id="AAO10877.1"/>
    </source>
</evidence>
<protein>
    <submittedName>
        <fullName evidence="1">Uncharacterized protein</fullName>
    </submittedName>
</protein>
<gene>
    <name evidence="1" type="ordered locus">VV1_2519</name>
</gene>
<dbReference type="Proteomes" id="UP000002275">
    <property type="component" value="Chromosome I"/>
</dbReference>
<organism evidence="1 2">
    <name type="scientific">Vibrio vulnificus (strain CMCP6)</name>
    <dbReference type="NCBI Taxonomy" id="216895"/>
    <lineage>
        <taxon>Bacteria</taxon>
        <taxon>Pseudomonadati</taxon>
        <taxon>Pseudomonadota</taxon>
        <taxon>Gammaproteobacteria</taxon>
        <taxon>Vibrionales</taxon>
        <taxon>Vibrionaceae</taxon>
        <taxon>Vibrio</taxon>
    </lineage>
</organism>
<reference evidence="2" key="1">
    <citation type="submission" date="2002-12" db="EMBL/GenBank/DDBJ databases">
        <title>Complete genome sequence of Vibrio vulnificus CMCP6.</title>
        <authorList>
            <person name="Rhee J.H."/>
            <person name="Kim S.Y."/>
            <person name="Chung S.S."/>
            <person name="Kim J.J."/>
            <person name="Moon Y.H."/>
            <person name="Jeong H."/>
            <person name="Choy H.E."/>
        </authorList>
    </citation>
    <scope>NUCLEOTIDE SEQUENCE [LARGE SCALE GENOMIC DNA]</scope>
    <source>
        <strain evidence="2">CMCP6</strain>
    </source>
</reference>
<dbReference type="AlphaFoldDB" id="A0A3Q0L5W9"/>
<evidence type="ECO:0000313" key="2">
    <source>
        <dbReference type="Proteomes" id="UP000002275"/>
    </source>
</evidence>
<reference evidence="1 2" key="3">
    <citation type="journal article" date="2011" name="Mol. Syst. Biol.">
        <title>Integrative genome-scale metabolic analysis of Vibrio vulnificus for drug targeting and discovery.</title>
        <authorList>
            <person name="Kim H.U."/>
            <person name="Kim S.Y."/>
            <person name="Jeong H."/>
            <person name="Kim T.Y."/>
            <person name="Kim J.J."/>
            <person name="Choy H.E."/>
            <person name="Yi K.Y."/>
            <person name="Rhee J.H."/>
            <person name="Lee S.Y."/>
        </authorList>
    </citation>
    <scope>NUCLEOTIDE SEQUENCE [LARGE SCALE GENOMIC DNA]</scope>
    <source>
        <strain evidence="1 2">CMCP6</strain>
    </source>
</reference>